<feature type="binding site" evidence="14">
    <location>
        <position position="897"/>
    </location>
    <ligand>
        <name>Mo-molybdopterin</name>
        <dbReference type="ChEBI" id="CHEBI:71302"/>
    </ligand>
    <ligandPart>
        <name>Mo</name>
        <dbReference type="ChEBI" id="CHEBI:28685"/>
    </ligandPart>
</feature>
<evidence type="ECO:0000256" key="13">
    <source>
        <dbReference type="PIRSR" id="PIRSR000127-2"/>
    </source>
</evidence>
<dbReference type="InterPro" id="IPR016167">
    <property type="entry name" value="FAD-bd_PCMH_sub1"/>
</dbReference>
<feature type="domain" description="FAD-binding PCMH-type" evidence="16">
    <location>
        <begin position="229"/>
        <end position="412"/>
    </location>
</feature>
<dbReference type="InterPro" id="IPR002346">
    <property type="entry name" value="Mopterin_DH_FAD-bd"/>
</dbReference>
<evidence type="ECO:0000256" key="8">
    <source>
        <dbReference type="ARBA" id="ARBA00023002"/>
    </source>
</evidence>
<name>A0A433U9Q3_ELYCH</name>
<evidence type="ECO:0000256" key="5">
    <source>
        <dbReference type="ARBA" id="ARBA00022714"/>
    </source>
</evidence>
<dbReference type="GO" id="GO:0005506">
    <property type="term" value="F:iron ion binding"/>
    <property type="evidence" value="ECO:0007669"/>
    <property type="project" value="InterPro"/>
</dbReference>
<dbReference type="Gene3D" id="3.30.465.10">
    <property type="match status" value="1"/>
</dbReference>
<dbReference type="InterPro" id="IPR012675">
    <property type="entry name" value="Beta-grasp_dom_sf"/>
</dbReference>
<evidence type="ECO:0000256" key="11">
    <source>
        <dbReference type="ARBA" id="ARBA00034078"/>
    </source>
</evidence>
<organism evidence="17 18">
    <name type="scientific">Elysia chlorotica</name>
    <name type="common">Eastern emerald elysia</name>
    <name type="synonym">Sea slug</name>
    <dbReference type="NCBI Taxonomy" id="188477"/>
    <lineage>
        <taxon>Eukaryota</taxon>
        <taxon>Metazoa</taxon>
        <taxon>Spiralia</taxon>
        <taxon>Lophotrochozoa</taxon>
        <taxon>Mollusca</taxon>
        <taxon>Gastropoda</taxon>
        <taxon>Heterobranchia</taxon>
        <taxon>Euthyneura</taxon>
        <taxon>Panpulmonata</taxon>
        <taxon>Sacoglossa</taxon>
        <taxon>Placobranchoidea</taxon>
        <taxon>Plakobranchidae</taxon>
        <taxon>Elysia</taxon>
    </lineage>
</organism>
<dbReference type="SUPFAM" id="SSF54665">
    <property type="entry name" value="CO dehydrogenase molybdoprotein N-domain-like"/>
    <property type="match status" value="1"/>
</dbReference>
<feature type="binding site" evidence="14">
    <location>
        <position position="122"/>
    </location>
    <ligand>
        <name>[2Fe-2S] cluster</name>
        <dbReference type="ChEBI" id="CHEBI:190135"/>
        <label>2</label>
    </ligand>
</feature>
<comment type="cofactor">
    <cofactor evidence="1 13">
        <name>FAD</name>
        <dbReference type="ChEBI" id="CHEBI:57692"/>
    </cofactor>
</comment>
<dbReference type="InterPro" id="IPR036010">
    <property type="entry name" value="2Fe-2S_ferredoxin-like_sf"/>
</dbReference>
<evidence type="ECO:0000256" key="14">
    <source>
        <dbReference type="PIRSR" id="PIRSR000127-3"/>
    </source>
</evidence>
<keyword evidence="4" id="KW-0285">Flavoprotein</keyword>
<dbReference type="SUPFAM" id="SSF54292">
    <property type="entry name" value="2Fe-2S ferredoxin-like"/>
    <property type="match status" value="1"/>
</dbReference>
<accession>A0A433U9Q3</accession>
<dbReference type="SUPFAM" id="SSF47741">
    <property type="entry name" value="CO dehydrogenase ISP C-domain like"/>
    <property type="match status" value="1"/>
</dbReference>
<dbReference type="InterPro" id="IPR002888">
    <property type="entry name" value="2Fe-2S-bd"/>
</dbReference>
<keyword evidence="7 13" id="KW-0274">FAD</keyword>
<dbReference type="PANTHER" id="PTHR45444">
    <property type="entry name" value="XANTHINE DEHYDROGENASE"/>
    <property type="match status" value="1"/>
</dbReference>
<dbReference type="InterPro" id="IPR036856">
    <property type="entry name" value="Ald_Oxase/Xan_DH_a/b_sf"/>
</dbReference>
<feature type="binding site" evidence="14">
    <location>
        <position position="53"/>
    </location>
    <ligand>
        <name>[2Fe-2S] cluster</name>
        <dbReference type="ChEBI" id="CHEBI:190135"/>
        <label>1</label>
    </ligand>
</feature>
<comment type="caution">
    <text evidence="17">The sequence shown here is derived from an EMBL/GenBank/DDBJ whole genome shotgun (WGS) entry which is preliminary data.</text>
</comment>
<evidence type="ECO:0000256" key="10">
    <source>
        <dbReference type="ARBA" id="ARBA00023014"/>
    </source>
</evidence>
<dbReference type="InterPro" id="IPR001041">
    <property type="entry name" value="2Fe-2S_ferredoxin-type"/>
</dbReference>
<feature type="binding site" evidence="14">
    <location>
        <position position="58"/>
    </location>
    <ligand>
        <name>[2Fe-2S] cluster</name>
        <dbReference type="ChEBI" id="CHEBI:190135"/>
        <label>1</label>
    </ligand>
</feature>
<dbReference type="FunFam" id="3.30.365.10:FF:000001">
    <property type="entry name" value="Xanthine dehydrogenase oxidase"/>
    <property type="match status" value="1"/>
</dbReference>
<feature type="binding site" evidence="14">
    <location>
        <position position="787"/>
    </location>
    <ligand>
        <name>Mo-molybdopterin</name>
        <dbReference type="ChEBI" id="CHEBI:71302"/>
    </ligand>
    <ligandPart>
        <name>Mo</name>
        <dbReference type="ChEBI" id="CHEBI:28685"/>
    </ligandPart>
</feature>
<dbReference type="Gene3D" id="3.10.20.30">
    <property type="match status" value="1"/>
</dbReference>
<keyword evidence="8" id="KW-0560">Oxidoreductase</keyword>
<feature type="binding site" evidence="14">
    <location>
        <position position="157"/>
    </location>
    <ligand>
        <name>[2Fe-2S] cluster</name>
        <dbReference type="ChEBI" id="CHEBI:190135"/>
        <label>2</label>
    </ligand>
</feature>
<dbReference type="PROSITE" id="PS51387">
    <property type="entry name" value="FAD_PCMH"/>
    <property type="match status" value="1"/>
</dbReference>
<gene>
    <name evidence="17" type="ORF">EGW08_001662</name>
</gene>
<comment type="similarity">
    <text evidence="2">Belongs to the xanthine dehydrogenase family.</text>
</comment>
<evidence type="ECO:0000256" key="9">
    <source>
        <dbReference type="ARBA" id="ARBA00023004"/>
    </source>
</evidence>
<sequence length="1295" mass="141841">MPKAMFTRPADAADIEFHLNGKKHKVSDKFPPTTTLNDYIREVAGLPGTKVMCKEAGCGCCAVTVTHALEGQAAETMSINSCVCPLYSVDGWQITTTEGLGSHKTGLHPIQQRLVEHSGTQCGYCSPGFVMSMYGLLHQQPKPSMAEIEASLDGHICRCTGYRSILDAMKTFAVDSPAGACIDIEDLNKNLCPKTGEPCPPNTNPSSCGAHRQRVDEPTNGSAPSALDLDLRESHWYRPLTLKDLGKILQKHKKESVKMLFGNTASGIFKYEGPYEVYIDLRTVKELHLFKESKTSVVFGAGTTLGKFRKRLLELGDRPGFHYFPGMVRHLNVLASVLVRNAGSMAGNLMIKYAHPWFPSDLFTMLEAVGANVEIFDSKTSRTSKHSLIDFLRKVDMKFKVITAVELPSWASHDHYRSFKITPRWQNAHAYVNAAFKIPAQGRKIVGRPRIVVGGISAEMVHALNTEAFLESKTLDDQVVNAALKTMFEEVKPDVLEVGGSVEYRRQLAVNLLYKTLLGVYKPMKPSLQSGALSMERPLSSGLQTYQQTSDKLPIGQGLPKKTAPLQVTGEAIYTNDMPMFKDELQAAFVTTSIAKGKIDKIDTTEALKIPGVVGFIGADDISPEGVNNYIPVHPFVPFQDEIFVSENIEYAGKPVGLILAETQALAEEGARAVKISYKNVERPVIDLRDAIAKKSFHEGASETKMKGGVDAGLKQAAYVVEGECEMGTQYHFYIENQIALCVPSEDGMDVYTATQAAEFVQRAASQALGKPMNYFNVVVNRLGGSFGGKFLPSTMVGASAAVAANVAGRPVRLNLDLSGSMKNVNKRWPLIAKYRAGCDRDGKLVAIDINLYIDSGHRPCLLIDLLPIIECAYYSPNYRITLQKAYTNKAHAGPVRAPGQVPGCLIMETVLEHLGRVAKQDPVMLREINLMEDGQQTVTGLELKNVTIKKIWQRLKQTAEVTSRQDEVSKFNQNNMWRKRGLAMTAVRYDMEWLPFGLACHLSIFAADGTVTIMTAGVEMGQGLYMKIAQAAAYRLNIPVDFIKIRSNQNNVTPNPFITGGSTGSERSVASVLMACDQINERLQPVREKMPDADWKTLVLSASFMAIDLSAEATHVNHADHVPYSTYMAGVVETELDVLTGEFQVKRVDMMADFGESMNPIVDIGQVEGAFVMGLGAYLTEDIFFNKETGQLLNDGTWEYKPPTTKDIPIDWRIHFLPDTPNRNGVLSSKAVGEPPIGLAMGALLAIKQGVAAAREGITGDQTFVPTNAPLTVEKAHMTASIPVSQLLVGSSGY</sequence>
<dbReference type="STRING" id="188477.A0A433U9Q3"/>
<dbReference type="Gene3D" id="3.30.390.50">
    <property type="entry name" value="CO dehydrogenase flavoprotein, C-terminal domain"/>
    <property type="match status" value="1"/>
</dbReference>
<dbReference type="Proteomes" id="UP000271974">
    <property type="component" value="Unassembled WGS sequence"/>
</dbReference>
<dbReference type="InterPro" id="IPR036884">
    <property type="entry name" value="2Fe-2S-bd_dom_sf"/>
</dbReference>
<dbReference type="Pfam" id="PF01315">
    <property type="entry name" value="Ald_Xan_dh_C"/>
    <property type="match status" value="1"/>
</dbReference>
<dbReference type="GO" id="GO:0051537">
    <property type="term" value="F:2 iron, 2 sulfur cluster binding"/>
    <property type="evidence" value="ECO:0007669"/>
    <property type="project" value="UniProtKB-KW"/>
</dbReference>
<dbReference type="InterPro" id="IPR008274">
    <property type="entry name" value="AldOxase/xan_DH_MoCoBD1"/>
</dbReference>
<feature type="binding site" evidence="14">
    <location>
        <position position="61"/>
    </location>
    <ligand>
        <name>[2Fe-2S] cluster</name>
        <dbReference type="ChEBI" id="CHEBI:190135"/>
        <label>1</label>
    </ligand>
</feature>
<dbReference type="SMART" id="SM01008">
    <property type="entry name" value="Ald_Xan_dh_C"/>
    <property type="match status" value="1"/>
</dbReference>
<dbReference type="CDD" id="cd00207">
    <property type="entry name" value="fer2"/>
    <property type="match status" value="1"/>
</dbReference>
<feature type="binding site" evidence="13">
    <location>
        <position position="420"/>
    </location>
    <ligand>
        <name>FAD</name>
        <dbReference type="ChEBI" id="CHEBI:57692"/>
    </ligand>
</feature>
<dbReference type="Gene3D" id="3.30.365.10">
    <property type="entry name" value="Aldehyde oxidase/xanthine dehydrogenase, molybdopterin binding domain"/>
    <property type="match status" value="4"/>
</dbReference>
<dbReference type="Gene3D" id="3.30.43.10">
    <property type="entry name" value="Uridine Diphospho-n-acetylenolpyruvylglucosamine Reductase, domain 2"/>
    <property type="match status" value="1"/>
</dbReference>
<dbReference type="Pfam" id="PF00111">
    <property type="entry name" value="Fer2"/>
    <property type="match status" value="1"/>
</dbReference>
<dbReference type="SUPFAM" id="SSF56176">
    <property type="entry name" value="FAD-binding/transporter-associated domain-like"/>
    <property type="match status" value="1"/>
</dbReference>
<dbReference type="GO" id="GO:0016491">
    <property type="term" value="F:oxidoreductase activity"/>
    <property type="evidence" value="ECO:0007669"/>
    <property type="project" value="UniProtKB-KW"/>
</dbReference>
<feature type="binding site" evidence="14">
    <location>
        <position position="159"/>
    </location>
    <ligand>
        <name>[2Fe-2S] cluster</name>
        <dbReference type="ChEBI" id="CHEBI:190135"/>
        <label>2</label>
    </ligand>
</feature>
<evidence type="ECO:0000256" key="1">
    <source>
        <dbReference type="ARBA" id="ARBA00001974"/>
    </source>
</evidence>
<keyword evidence="5 14" id="KW-0001">2Fe-2S</keyword>
<dbReference type="Pfam" id="PF20256">
    <property type="entry name" value="MoCoBD_2"/>
    <property type="match status" value="1"/>
</dbReference>
<dbReference type="SUPFAM" id="SSF56003">
    <property type="entry name" value="Molybdenum cofactor-binding domain"/>
    <property type="match status" value="1"/>
</dbReference>
<evidence type="ECO:0000256" key="7">
    <source>
        <dbReference type="ARBA" id="ARBA00022827"/>
    </source>
</evidence>
<feature type="binding site" evidence="14">
    <location>
        <position position="1062"/>
    </location>
    <ligand>
        <name>Mo-molybdopterin</name>
        <dbReference type="ChEBI" id="CHEBI:71302"/>
    </ligand>
    <ligandPart>
        <name>Mo</name>
        <dbReference type="ChEBI" id="CHEBI:28685"/>
    </ligandPart>
</feature>
<dbReference type="InterPro" id="IPR037165">
    <property type="entry name" value="AldOxase/xan_DH_Mopterin-bd_sf"/>
</dbReference>
<dbReference type="InterPro" id="IPR016208">
    <property type="entry name" value="Ald_Oxase/xanthine_DH-like"/>
</dbReference>
<dbReference type="InterPro" id="IPR036683">
    <property type="entry name" value="CO_DH_flav_C_dom_sf"/>
</dbReference>
<feature type="region of interest" description="Disordered" evidence="15">
    <location>
        <begin position="203"/>
        <end position="224"/>
    </location>
</feature>
<evidence type="ECO:0000256" key="4">
    <source>
        <dbReference type="ARBA" id="ARBA00022630"/>
    </source>
</evidence>
<protein>
    <recommendedName>
        <fullName evidence="16">FAD-binding PCMH-type domain-containing protein</fullName>
    </recommendedName>
</protein>
<dbReference type="SMART" id="SM01092">
    <property type="entry name" value="CO_deh_flav_C"/>
    <property type="match status" value="1"/>
</dbReference>
<dbReference type="InterPro" id="IPR046867">
    <property type="entry name" value="AldOxase/xan_DH_MoCoBD2"/>
</dbReference>
<comment type="cofactor">
    <cofactor evidence="14">
        <name>[2Fe-2S] cluster</name>
        <dbReference type="ChEBI" id="CHEBI:190135"/>
    </cofactor>
    <text evidence="14">Binds 2 [2Fe-2S] clusters.</text>
</comment>
<evidence type="ECO:0000313" key="18">
    <source>
        <dbReference type="Proteomes" id="UP000271974"/>
    </source>
</evidence>
<comment type="cofactor">
    <cofactor evidence="14">
        <name>Mo-molybdopterin</name>
        <dbReference type="ChEBI" id="CHEBI:71302"/>
    </cofactor>
    <text evidence="14">Binds 1 Mo-molybdopterin (Mo-MPT) cofactor per subunit.</text>
</comment>
<keyword evidence="10 14" id="KW-0411">Iron-sulfur</keyword>
<feature type="binding site" evidence="13">
    <location>
        <begin position="344"/>
        <end position="348"/>
    </location>
    <ligand>
        <name>FAD</name>
        <dbReference type="ChEBI" id="CHEBI:57692"/>
    </ligand>
</feature>
<dbReference type="InterPro" id="IPR036318">
    <property type="entry name" value="FAD-bd_PCMH-like_sf"/>
</dbReference>
<feature type="binding site" evidence="14">
    <location>
        <position position="82"/>
    </location>
    <ligand>
        <name>[2Fe-2S] cluster</name>
        <dbReference type="ChEBI" id="CHEBI:190135"/>
        <label>1</label>
    </ligand>
</feature>
<keyword evidence="3 14" id="KW-0500">Molybdenum</keyword>
<feature type="binding site" evidence="14">
    <location>
        <position position="125"/>
    </location>
    <ligand>
        <name>[2Fe-2S] cluster</name>
        <dbReference type="ChEBI" id="CHEBI:190135"/>
        <label>2</label>
    </ligand>
</feature>
<proteinExistence type="inferred from homology"/>
<dbReference type="EMBL" id="RQTK01000029">
    <property type="protein sequence ID" value="RUS90574.1"/>
    <property type="molecule type" value="Genomic_DNA"/>
</dbReference>
<keyword evidence="9 14" id="KW-0408">Iron</keyword>
<dbReference type="Pfam" id="PF01799">
    <property type="entry name" value="Fer2_2"/>
    <property type="match status" value="1"/>
</dbReference>
<dbReference type="Pfam" id="PF02738">
    <property type="entry name" value="MoCoBD_1"/>
    <property type="match status" value="1"/>
</dbReference>
<evidence type="ECO:0000256" key="12">
    <source>
        <dbReference type="PIRSR" id="PIRSR000127-1"/>
    </source>
</evidence>
<evidence type="ECO:0000256" key="6">
    <source>
        <dbReference type="ARBA" id="ARBA00022723"/>
    </source>
</evidence>
<dbReference type="Pfam" id="PF00941">
    <property type="entry name" value="FAD_binding_5"/>
    <property type="match status" value="1"/>
</dbReference>
<dbReference type="InterPro" id="IPR016169">
    <property type="entry name" value="FAD-bd_PCMH_sub2"/>
</dbReference>
<evidence type="ECO:0000256" key="2">
    <source>
        <dbReference type="ARBA" id="ARBA00006849"/>
    </source>
</evidence>
<keyword evidence="18" id="KW-1185">Reference proteome</keyword>
<dbReference type="PANTHER" id="PTHR45444:SF3">
    <property type="entry name" value="XANTHINE DEHYDROGENASE"/>
    <property type="match status" value="1"/>
</dbReference>
<evidence type="ECO:0000256" key="3">
    <source>
        <dbReference type="ARBA" id="ARBA00022505"/>
    </source>
</evidence>
<dbReference type="Gene3D" id="3.90.1170.50">
    <property type="entry name" value="Aldehyde oxidase/xanthine dehydrogenase, a/b hammerhead"/>
    <property type="match status" value="1"/>
</dbReference>
<dbReference type="Pfam" id="PF03450">
    <property type="entry name" value="CO_deh_flav_C"/>
    <property type="match status" value="1"/>
</dbReference>
<evidence type="ECO:0000313" key="17">
    <source>
        <dbReference type="EMBL" id="RUS90574.1"/>
    </source>
</evidence>
<dbReference type="InterPro" id="IPR016166">
    <property type="entry name" value="FAD-bd_PCMH"/>
</dbReference>
<evidence type="ECO:0000259" key="16">
    <source>
        <dbReference type="PROSITE" id="PS51387"/>
    </source>
</evidence>
<comment type="cofactor">
    <cofactor evidence="11">
        <name>[2Fe-2S] cluster</name>
        <dbReference type="ChEBI" id="CHEBI:190135"/>
    </cofactor>
</comment>
<dbReference type="OrthoDB" id="8300278at2759"/>
<keyword evidence="6 14" id="KW-0479">Metal-binding</keyword>
<dbReference type="InterPro" id="IPR005107">
    <property type="entry name" value="CO_DH_flav_C"/>
</dbReference>
<feature type="binding site" evidence="14">
    <location>
        <position position="756"/>
    </location>
    <ligand>
        <name>Mo-molybdopterin</name>
        <dbReference type="ChEBI" id="CHEBI:71302"/>
    </ligand>
    <ligandPart>
        <name>Mo</name>
        <dbReference type="ChEBI" id="CHEBI:28685"/>
    </ligandPart>
</feature>
<dbReference type="SUPFAM" id="SSF55447">
    <property type="entry name" value="CO dehydrogenase flavoprotein C-terminal domain-like"/>
    <property type="match status" value="1"/>
</dbReference>
<dbReference type="InterPro" id="IPR000674">
    <property type="entry name" value="Ald_Oxase/Xan_DH_a/b"/>
</dbReference>
<dbReference type="Gene3D" id="1.10.150.120">
    <property type="entry name" value="[2Fe-2S]-binding domain"/>
    <property type="match status" value="1"/>
</dbReference>
<dbReference type="PIRSF" id="PIRSF000127">
    <property type="entry name" value="Xanthine_DH"/>
    <property type="match status" value="1"/>
</dbReference>
<dbReference type="GO" id="GO:0071949">
    <property type="term" value="F:FAD binding"/>
    <property type="evidence" value="ECO:0007669"/>
    <property type="project" value="InterPro"/>
</dbReference>
<reference evidence="17 18" key="1">
    <citation type="submission" date="2019-01" db="EMBL/GenBank/DDBJ databases">
        <title>A draft genome assembly of the solar-powered sea slug Elysia chlorotica.</title>
        <authorList>
            <person name="Cai H."/>
            <person name="Li Q."/>
            <person name="Fang X."/>
            <person name="Li J."/>
            <person name="Curtis N.E."/>
            <person name="Altenburger A."/>
            <person name="Shibata T."/>
            <person name="Feng M."/>
            <person name="Maeda T."/>
            <person name="Schwartz J.A."/>
            <person name="Shigenobu S."/>
            <person name="Lundholm N."/>
            <person name="Nishiyama T."/>
            <person name="Yang H."/>
            <person name="Hasebe M."/>
            <person name="Li S."/>
            <person name="Pierce S.K."/>
            <person name="Wang J."/>
        </authorList>
    </citation>
    <scope>NUCLEOTIDE SEQUENCE [LARGE SCALE GENOMIC DNA]</scope>
    <source>
        <strain evidence="17">EC2010</strain>
        <tissue evidence="17">Whole organism of an adult</tissue>
    </source>
</reference>
<feature type="active site" description="Proton acceptor" evidence="12">
    <location>
        <position position="1235"/>
    </location>
</feature>
<evidence type="ECO:0000256" key="15">
    <source>
        <dbReference type="SAM" id="MobiDB-lite"/>
    </source>
</evidence>